<gene>
    <name evidence="12" type="ordered locus">Bpet0831</name>
</gene>
<evidence type="ECO:0000256" key="5">
    <source>
        <dbReference type="ARBA" id="ARBA00022694"/>
    </source>
</evidence>
<evidence type="ECO:0000256" key="7">
    <source>
        <dbReference type="ARBA" id="ARBA00022741"/>
    </source>
</evidence>
<evidence type="ECO:0000313" key="13">
    <source>
        <dbReference type="Proteomes" id="UP000001225"/>
    </source>
</evidence>
<keyword evidence="7" id="KW-0547">Nucleotide-binding</keyword>
<dbReference type="PANTHER" id="PTHR33540">
    <property type="entry name" value="TRNA THREONYLCARBAMOYLADENOSINE BIOSYNTHESIS PROTEIN TSAE"/>
    <property type="match status" value="1"/>
</dbReference>
<dbReference type="GO" id="GO:0005737">
    <property type="term" value="C:cytoplasm"/>
    <property type="evidence" value="ECO:0007669"/>
    <property type="project" value="UniProtKB-SubCell"/>
</dbReference>
<comment type="subcellular location">
    <subcellularLocation>
        <location evidence="1">Cytoplasm</location>
    </subcellularLocation>
</comment>
<dbReference type="Gene3D" id="3.40.50.300">
    <property type="entry name" value="P-loop containing nucleotide triphosphate hydrolases"/>
    <property type="match status" value="1"/>
</dbReference>
<dbReference type="SUPFAM" id="SSF52540">
    <property type="entry name" value="P-loop containing nucleoside triphosphate hydrolases"/>
    <property type="match status" value="1"/>
</dbReference>
<evidence type="ECO:0000256" key="3">
    <source>
        <dbReference type="ARBA" id="ARBA00019010"/>
    </source>
</evidence>
<dbReference type="PANTHER" id="PTHR33540:SF2">
    <property type="entry name" value="TRNA THREONYLCARBAMOYLADENOSINE BIOSYNTHESIS PROTEIN TSAE"/>
    <property type="match status" value="1"/>
</dbReference>
<evidence type="ECO:0000256" key="8">
    <source>
        <dbReference type="ARBA" id="ARBA00022840"/>
    </source>
</evidence>
<reference evidence="12 13" key="1">
    <citation type="journal article" date="2008" name="BMC Genomics">
        <title>The missing link: Bordetella petrii is endowed with both the metabolic versatility of environmental bacteria and virulence traits of pathogenic Bordetellae.</title>
        <authorList>
            <person name="Gross R."/>
            <person name="Guzman C.A."/>
            <person name="Sebaihia M."/>
            <person name="Martins Dos Santos V.A."/>
            <person name="Pieper D.H."/>
            <person name="Koebnik R."/>
            <person name="Lechner M."/>
            <person name="Bartels D."/>
            <person name="Buhrmester J."/>
            <person name="Choudhuri J.V."/>
            <person name="Ebensen T."/>
            <person name="Gaigalat L."/>
            <person name="Herrmann S."/>
            <person name="Khachane A.N."/>
            <person name="Larisch C."/>
            <person name="Link S."/>
            <person name="Linke B."/>
            <person name="Meyer F."/>
            <person name="Mormann S."/>
            <person name="Nakunst D."/>
            <person name="Rueckert C."/>
            <person name="Schneiker-Bekel S."/>
            <person name="Schulze K."/>
            <person name="Vorhoelter F.J."/>
            <person name="Yevsa T."/>
            <person name="Engle J.T."/>
            <person name="Goldman W.E."/>
            <person name="Puehler A."/>
            <person name="Goebel U.B."/>
            <person name="Goesmann A."/>
            <person name="Bloecker H."/>
            <person name="Kaiser O."/>
            <person name="Martinez-Arias R."/>
        </authorList>
    </citation>
    <scope>NUCLEOTIDE SEQUENCE [LARGE SCALE GENOMIC DNA]</scope>
    <source>
        <strain evidence="13">ATCC BAA-461 / DSM 12804 / CCUG 43448 / CIP 107267 / Se-1111R</strain>
    </source>
</reference>
<dbReference type="NCBIfam" id="TIGR00150">
    <property type="entry name" value="T6A_YjeE"/>
    <property type="match status" value="1"/>
</dbReference>
<keyword evidence="4" id="KW-0963">Cytoplasm</keyword>
<keyword evidence="5" id="KW-0819">tRNA processing</keyword>
<protein>
    <recommendedName>
        <fullName evidence="3">tRNA threonylcarbamoyladenosine biosynthesis protein TsaE</fullName>
    </recommendedName>
    <alternativeName>
        <fullName evidence="10">t(6)A37 threonylcarbamoyladenosine biosynthesis protein TsaE</fullName>
    </alternativeName>
</protein>
<dbReference type="Proteomes" id="UP000001225">
    <property type="component" value="Chromosome"/>
</dbReference>
<dbReference type="AlphaFoldDB" id="A9I7Z1"/>
<dbReference type="STRING" id="94624.Bpet0831"/>
<proteinExistence type="inferred from homology"/>
<evidence type="ECO:0000256" key="4">
    <source>
        <dbReference type="ARBA" id="ARBA00022490"/>
    </source>
</evidence>
<keyword evidence="8" id="KW-0067">ATP-binding</keyword>
<sequence>MSWLGPDRRGHGRGLNENKNQYDDSRRAASYNPGTFILFYHSIPAMSVPLRSLTLSLPDETATEALARQFAPLLTGARGVPAGGRIHLQGELGAGKTAFARALLRECGITGRIKSPSYALLESYKVSNLYFYHFDFYRFSDSREWLDAGFRDLLRDDAVVLIEWPERAEGVLPPPDMQISLAYAGPGREVTLTAYTARGQTWLNAIVPPTQVPSLPAAPNADA</sequence>
<evidence type="ECO:0000313" key="12">
    <source>
        <dbReference type="EMBL" id="CAP41163.1"/>
    </source>
</evidence>
<dbReference type="Pfam" id="PF02367">
    <property type="entry name" value="TsaE"/>
    <property type="match status" value="1"/>
</dbReference>
<evidence type="ECO:0000256" key="1">
    <source>
        <dbReference type="ARBA" id="ARBA00004496"/>
    </source>
</evidence>
<keyword evidence="9" id="KW-0460">Magnesium</keyword>
<dbReference type="GO" id="GO:0002949">
    <property type="term" value="P:tRNA threonylcarbamoyladenosine modification"/>
    <property type="evidence" value="ECO:0007669"/>
    <property type="project" value="InterPro"/>
</dbReference>
<accession>A9I7Z1</accession>
<dbReference type="KEGG" id="bpt:Bpet0831"/>
<organism evidence="12 13">
    <name type="scientific">Bordetella petrii (strain ATCC BAA-461 / DSM 12804 / CCUG 43448 / CIP 107267 / Se-1111R)</name>
    <dbReference type="NCBI Taxonomy" id="340100"/>
    <lineage>
        <taxon>Bacteria</taxon>
        <taxon>Pseudomonadati</taxon>
        <taxon>Pseudomonadota</taxon>
        <taxon>Betaproteobacteria</taxon>
        <taxon>Burkholderiales</taxon>
        <taxon>Alcaligenaceae</taxon>
        <taxon>Bordetella</taxon>
    </lineage>
</organism>
<keyword evidence="13" id="KW-1185">Reference proteome</keyword>
<comment type="similarity">
    <text evidence="2">Belongs to the TsaE family.</text>
</comment>
<dbReference type="InterPro" id="IPR027417">
    <property type="entry name" value="P-loop_NTPase"/>
</dbReference>
<evidence type="ECO:0000256" key="11">
    <source>
        <dbReference type="SAM" id="MobiDB-lite"/>
    </source>
</evidence>
<feature type="region of interest" description="Disordered" evidence="11">
    <location>
        <begin position="1"/>
        <end position="26"/>
    </location>
</feature>
<dbReference type="GO" id="GO:0046872">
    <property type="term" value="F:metal ion binding"/>
    <property type="evidence" value="ECO:0007669"/>
    <property type="project" value="UniProtKB-KW"/>
</dbReference>
<evidence type="ECO:0000256" key="6">
    <source>
        <dbReference type="ARBA" id="ARBA00022723"/>
    </source>
</evidence>
<name>A9I7Z1_BORPD</name>
<evidence type="ECO:0000256" key="10">
    <source>
        <dbReference type="ARBA" id="ARBA00032441"/>
    </source>
</evidence>
<dbReference type="InterPro" id="IPR003442">
    <property type="entry name" value="T6A_TsaE"/>
</dbReference>
<dbReference type="eggNOG" id="COG0802">
    <property type="taxonomic scope" value="Bacteria"/>
</dbReference>
<dbReference type="EMBL" id="AM902716">
    <property type="protein sequence ID" value="CAP41163.1"/>
    <property type="molecule type" value="Genomic_DNA"/>
</dbReference>
<evidence type="ECO:0000256" key="9">
    <source>
        <dbReference type="ARBA" id="ARBA00022842"/>
    </source>
</evidence>
<keyword evidence="6" id="KW-0479">Metal-binding</keyword>
<evidence type="ECO:0000256" key="2">
    <source>
        <dbReference type="ARBA" id="ARBA00007599"/>
    </source>
</evidence>
<dbReference type="GO" id="GO:0005524">
    <property type="term" value="F:ATP binding"/>
    <property type="evidence" value="ECO:0007669"/>
    <property type="project" value="UniProtKB-KW"/>
</dbReference>